<dbReference type="EMBL" id="CP017315">
    <property type="protein sequence ID" value="AQS40920.1"/>
    <property type="molecule type" value="Genomic_DNA"/>
</dbReference>
<evidence type="ECO:0000313" key="3">
    <source>
        <dbReference type="Proteomes" id="UP000188912"/>
    </source>
</evidence>
<keyword evidence="1" id="KW-0472">Membrane</keyword>
<proteinExistence type="predicted"/>
<evidence type="ECO:0000313" key="2">
    <source>
        <dbReference type="EMBL" id="AQS40920.1"/>
    </source>
</evidence>
<organism evidence="2 3">
    <name type="scientific">Candidatus Tokpelaia hoelldobleri</name>
    <dbReference type="NCBI Taxonomy" id="1902579"/>
    <lineage>
        <taxon>Bacteria</taxon>
        <taxon>Pseudomonadati</taxon>
        <taxon>Pseudomonadota</taxon>
        <taxon>Alphaproteobacteria</taxon>
        <taxon>Hyphomicrobiales</taxon>
        <taxon>Candidatus Tokpelaia</taxon>
    </lineage>
</organism>
<dbReference type="Proteomes" id="UP000188912">
    <property type="component" value="Chromosome"/>
</dbReference>
<dbReference type="AlphaFoldDB" id="A0A1U9JST4"/>
<reference evidence="2 3" key="1">
    <citation type="journal article" date="2010" name="Science">
        <title>Genomic comparison of the ants Camponotus floridanus and Harpegnathos saltator.</title>
        <authorList>
            <person name="Bonasio R."/>
            <person name="Zhang G."/>
            <person name="Ye C."/>
            <person name="Mutti N.S."/>
            <person name="Fang X."/>
            <person name="Qin N."/>
            <person name="Donahue G."/>
            <person name="Yang P."/>
            <person name="Li Q."/>
            <person name="Li C."/>
            <person name="Zhang P."/>
            <person name="Huang Z."/>
            <person name="Berger S.L."/>
            <person name="Reinberg D."/>
            <person name="Wang J."/>
            <person name="Liebig J."/>
        </authorList>
    </citation>
    <scope>NUCLEOTIDE SEQUENCE [LARGE SCALE GENOMIC DNA]</scope>
    <source>
        <strain evidence="2 3">Hsal</strain>
    </source>
</reference>
<feature type="transmembrane region" description="Helical" evidence="1">
    <location>
        <begin position="155"/>
        <end position="173"/>
    </location>
</feature>
<keyword evidence="1" id="KW-1133">Transmembrane helix</keyword>
<reference evidence="2 3" key="2">
    <citation type="journal article" date="2016" name="Sci. Rep.">
        <title>The genome of Rhizobiales bacteria in predatory ants reveals urease gene functions but no genes for nitrogen fixation.</title>
        <authorList>
            <person name="Neuvonen M.M."/>
            <person name="Tamarit D."/>
            <person name="Naslund K."/>
            <person name="Liebig J."/>
            <person name="Feldhaar H."/>
            <person name="Moran N.A."/>
            <person name="Guy L."/>
            <person name="Andersson S.G."/>
        </authorList>
    </citation>
    <scope>NUCLEOTIDE SEQUENCE [LARGE SCALE GENOMIC DNA]</scope>
    <source>
        <strain evidence="2 3">Hsal</strain>
    </source>
</reference>
<dbReference type="Pfam" id="PF07274">
    <property type="entry name" value="DUF1440"/>
    <property type="match status" value="1"/>
</dbReference>
<keyword evidence="3" id="KW-1185">Reference proteome</keyword>
<dbReference type="KEGG" id="thd:BHV28_01970"/>
<name>A0A1U9JST4_9HYPH</name>
<dbReference type="STRING" id="1902579.BHV28_01970"/>
<feature type="transmembrane region" description="Helical" evidence="1">
    <location>
        <begin position="7"/>
        <end position="25"/>
    </location>
</feature>
<accession>A0A1U9JST4</accession>
<keyword evidence="1" id="KW-0812">Transmembrane</keyword>
<gene>
    <name evidence="2" type="ORF">BHV28_01970</name>
</gene>
<evidence type="ECO:0008006" key="4">
    <source>
        <dbReference type="Google" id="ProtNLM"/>
    </source>
</evidence>
<dbReference type="InterPro" id="IPR009898">
    <property type="entry name" value="DUF1440"/>
</dbReference>
<feature type="transmembrane region" description="Helical" evidence="1">
    <location>
        <begin position="77"/>
        <end position="97"/>
    </location>
</feature>
<sequence>MLKSKINFRIIVWTTLIGGFFSSLVKWGSEINMPPRAPGEASPPGAHINDWLGWLGIDQHSLDYVYQGNSVLGAVTLYHWLFSFAFAFVYVVGSIYWPKIRLWYGAFYGVLITVVMHGFLIPLLGYRNPGYADGATGWLWNLNGYELWSEILGHIYWSVSIEVCMIAVLAYYARPVKGGWAEPAAAQKQPYTVPVPDEIYN</sequence>
<protein>
    <recommendedName>
        <fullName evidence="4">DUF1440 domain-containing protein</fullName>
    </recommendedName>
</protein>
<evidence type="ECO:0000256" key="1">
    <source>
        <dbReference type="SAM" id="Phobius"/>
    </source>
</evidence>
<feature type="transmembrane region" description="Helical" evidence="1">
    <location>
        <begin position="104"/>
        <end position="124"/>
    </location>
</feature>